<dbReference type="Gene3D" id="1.10.3720.10">
    <property type="entry name" value="MetI-like"/>
    <property type="match status" value="1"/>
</dbReference>
<proteinExistence type="predicted"/>
<feature type="transmembrane region" description="Helical" evidence="7">
    <location>
        <begin position="281"/>
        <end position="301"/>
    </location>
</feature>
<evidence type="ECO:0000256" key="2">
    <source>
        <dbReference type="ARBA" id="ARBA00022448"/>
    </source>
</evidence>
<dbReference type="PANTHER" id="PTHR43227">
    <property type="entry name" value="BLL4140 PROTEIN"/>
    <property type="match status" value="1"/>
</dbReference>
<evidence type="ECO:0000256" key="6">
    <source>
        <dbReference type="ARBA" id="ARBA00023136"/>
    </source>
</evidence>
<dbReference type="STRING" id="1121131.SAMN02745229_01640"/>
<dbReference type="InterPro" id="IPR035906">
    <property type="entry name" value="MetI-like_sf"/>
</dbReference>
<dbReference type="OrthoDB" id="9788108at2"/>
<dbReference type="SUPFAM" id="SSF161098">
    <property type="entry name" value="MetI-like"/>
    <property type="match status" value="1"/>
</dbReference>
<dbReference type="Proteomes" id="UP000184278">
    <property type="component" value="Unassembled WGS sequence"/>
</dbReference>
<evidence type="ECO:0000256" key="7">
    <source>
        <dbReference type="SAM" id="Phobius"/>
    </source>
</evidence>
<keyword evidence="10" id="KW-1185">Reference proteome</keyword>
<gene>
    <name evidence="9" type="ORF">SAMN02745229_01640</name>
</gene>
<dbReference type="InterPro" id="IPR000515">
    <property type="entry name" value="MetI-like"/>
</dbReference>
<evidence type="ECO:0000256" key="1">
    <source>
        <dbReference type="ARBA" id="ARBA00004651"/>
    </source>
</evidence>
<feature type="transmembrane region" description="Helical" evidence="7">
    <location>
        <begin position="94"/>
        <end position="113"/>
    </location>
</feature>
<feature type="domain" description="ABC transmembrane type-1" evidence="8">
    <location>
        <begin position="87"/>
        <end position="297"/>
    </location>
</feature>
<feature type="transmembrane region" description="Helical" evidence="7">
    <location>
        <begin position="21"/>
        <end position="43"/>
    </location>
</feature>
<dbReference type="GeneID" id="89511921"/>
<keyword evidence="6 7" id="KW-0472">Membrane</keyword>
<dbReference type="PANTHER" id="PTHR43227:SF3">
    <property type="entry name" value="BINDING-PROTEIN-DEPENDENT TRANSPORT SYSTEMS INNER MEMBRANE COMPONENT"/>
    <property type="match status" value="1"/>
</dbReference>
<keyword evidence="5 7" id="KW-1133">Transmembrane helix</keyword>
<evidence type="ECO:0000256" key="4">
    <source>
        <dbReference type="ARBA" id="ARBA00022692"/>
    </source>
</evidence>
<keyword evidence="9" id="KW-0762">Sugar transport</keyword>
<evidence type="ECO:0000259" key="8">
    <source>
        <dbReference type="PROSITE" id="PS50928"/>
    </source>
</evidence>
<evidence type="ECO:0000313" key="10">
    <source>
        <dbReference type="Proteomes" id="UP000184278"/>
    </source>
</evidence>
<dbReference type="RefSeq" id="WP_073386915.1">
    <property type="nucleotide sequence ID" value="NZ_FQXK01000012.1"/>
</dbReference>
<evidence type="ECO:0000256" key="3">
    <source>
        <dbReference type="ARBA" id="ARBA00022475"/>
    </source>
</evidence>
<sequence length="311" mass="34682">MGYFKKIDGHIKLTLVGKEALAGLLFIIPFLVGFFGSFLPFIVESVKFSLSNMEVTSSGYALTPALKNGFEHYIRLLTIDPEFNQMLLRSIGDMVLKVPLVIIFSFFSANLLNQEFKGRAIARSIFFFPVILTSGVILGLENSDLLVRTLSETGQSAEDTQAMLNVSYLLINYTDLPVNIINYLTSAIDGIYDIIIASGVQILIFLAALQSISPSLYEASSIEGATAWESFWKITFPMISPIILVNSVYTIIDTFTNETNEVMSKIKSTIFSDVKYGLGSAMAWIYFICISVILLVVGLYISRKVFYYDER</sequence>
<dbReference type="EMBL" id="FQXK01000012">
    <property type="protein sequence ID" value="SHI13720.1"/>
    <property type="molecule type" value="Genomic_DNA"/>
</dbReference>
<reference evidence="10" key="1">
    <citation type="submission" date="2016-11" db="EMBL/GenBank/DDBJ databases">
        <authorList>
            <person name="Varghese N."/>
            <person name="Submissions S."/>
        </authorList>
    </citation>
    <scope>NUCLEOTIDE SEQUENCE [LARGE SCALE GENOMIC DNA]</scope>
    <source>
        <strain evidence="10">DSM 3071</strain>
    </source>
</reference>
<dbReference type="PROSITE" id="PS50928">
    <property type="entry name" value="ABC_TM1"/>
    <property type="match status" value="1"/>
</dbReference>
<evidence type="ECO:0000313" key="9">
    <source>
        <dbReference type="EMBL" id="SHI13720.1"/>
    </source>
</evidence>
<keyword evidence="4 7" id="KW-0812">Transmembrane</keyword>
<comment type="subcellular location">
    <subcellularLocation>
        <location evidence="1">Cell membrane</location>
        <topology evidence="1">Multi-pass membrane protein</topology>
    </subcellularLocation>
</comment>
<organism evidence="9 10">
    <name type="scientific">Butyrivibrio fibrisolvens DSM 3071</name>
    <dbReference type="NCBI Taxonomy" id="1121131"/>
    <lineage>
        <taxon>Bacteria</taxon>
        <taxon>Bacillati</taxon>
        <taxon>Bacillota</taxon>
        <taxon>Clostridia</taxon>
        <taxon>Lachnospirales</taxon>
        <taxon>Lachnospiraceae</taxon>
        <taxon>Butyrivibrio</taxon>
    </lineage>
</organism>
<protein>
    <submittedName>
        <fullName evidence="9">ABC-type sugar transport system, permease component</fullName>
    </submittedName>
</protein>
<dbReference type="AlphaFoldDB" id="A0A1M5YPA3"/>
<keyword evidence="2" id="KW-0813">Transport</keyword>
<dbReference type="GO" id="GO:0055085">
    <property type="term" value="P:transmembrane transport"/>
    <property type="evidence" value="ECO:0007669"/>
    <property type="project" value="InterPro"/>
</dbReference>
<dbReference type="CDD" id="cd06261">
    <property type="entry name" value="TM_PBP2"/>
    <property type="match status" value="1"/>
</dbReference>
<keyword evidence="3" id="KW-1003">Cell membrane</keyword>
<evidence type="ECO:0000256" key="5">
    <source>
        <dbReference type="ARBA" id="ARBA00022989"/>
    </source>
</evidence>
<accession>A0A1M5YPA3</accession>
<dbReference type="GO" id="GO:0005886">
    <property type="term" value="C:plasma membrane"/>
    <property type="evidence" value="ECO:0007669"/>
    <property type="project" value="UniProtKB-SubCell"/>
</dbReference>
<feature type="transmembrane region" description="Helical" evidence="7">
    <location>
        <begin position="230"/>
        <end position="252"/>
    </location>
</feature>
<feature type="transmembrane region" description="Helical" evidence="7">
    <location>
        <begin position="120"/>
        <end position="140"/>
    </location>
</feature>
<feature type="transmembrane region" description="Helical" evidence="7">
    <location>
        <begin position="191"/>
        <end position="209"/>
    </location>
</feature>
<name>A0A1M5YPA3_BUTFI</name>
<dbReference type="InterPro" id="IPR050809">
    <property type="entry name" value="UgpAE/MalFG_permease"/>
</dbReference>